<evidence type="ECO:0000313" key="1">
    <source>
        <dbReference type="EMBL" id="EXL64390.1"/>
    </source>
</evidence>
<dbReference type="AlphaFoldDB" id="X0GWW8"/>
<name>X0GWW8_FUSOX</name>
<dbReference type="EMBL" id="KK034140">
    <property type="protein sequence ID" value="EXL64390.1"/>
    <property type="molecule type" value="Genomic_DNA"/>
</dbReference>
<gene>
    <name evidence="1" type="ORF">FOPG_19345</name>
</gene>
<organism evidence="1">
    <name type="scientific">Fusarium oxysporum f. sp. conglutinans race 2 54008</name>
    <dbReference type="NCBI Taxonomy" id="1089457"/>
    <lineage>
        <taxon>Eukaryota</taxon>
        <taxon>Fungi</taxon>
        <taxon>Dikarya</taxon>
        <taxon>Ascomycota</taxon>
        <taxon>Pezizomycotina</taxon>
        <taxon>Sordariomycetes</taxon>
        <taxon>Hypocreomycetidae</taxon>
        <taxon>Hypocreales</taxon>
        <taxon>Nectriaceae</taxon>
        <taxon>Fusarium</taxon>
        <taxon>Fusarium oxysporum species complex</taxon>
    </lineage>
</organism>
<reference evidence="1" key="1">
    <citation type="submission" date="2011-11" db="EMBL/GenBank/DDBJ databases">
        <title>The Genome Sequence of Fusarium oxysporum PHW808.</title>
        <authorList>
            <consortium name="The Broad Institute Genome Sequencing Platform"/>
            <person name="Ma L.-J."/>
            <person name="Gale L.R."/>
            <person name="Schwartz D.C."/>
            <person name="Zhou S."/>
            <person name="Corby-Kistler H."/>
            <person name="Young S.K."/>
            <person name="Zeng Q."/>
            <person name="Gargeya S."/>
            <person name="Fitzgerald M."/>
            <person name="Haas B."/>
            <person name="Abouelleil A."/>
            <person name="Alvarado L."/>
            <person name="Arachchi H.M."/>
            <person name="Berlin A."/>
            <person name="Brown A."/>
            <person name="Chapman S.B."/>
            <person name="Chen Z."/>
            <person name="Dunbar C."/>
            <person name="Freedman E."/>
            <person name="Gearin G."/>
            <person name="Goldberg J."/>
            <person name="Griggs A."/>
            <person name="Gujja S."/>
            <person name="Heiman D."/>
            <person name="Howarth C."/>
            <person name="Larson L."/>
            <person name="Lui A."/>
            <person name="MacDonald P.J.P."/>
            <person name="Montmayeur A."/>
            <person name="Murphy C."/>
            <person name="Neiman D."/>
            <person name="Pearson M."/>
            <person name="Priest M."/>
            <person name="Roberts A."/>
            <person name="Saif S."/>
            <person name="Shea T."/>
            <person name="Shenoy N."/>
            <person name="Sisk P."/>
            <person name="Stolte C."/>
            <person name="Sykes S."/>
            <person name="Wortman J."/>
            <person name="Nusbaum C."/>
            <person name="Birren B."/>
        </authorList>
    </citation>
    <scope>NUCLEOTIDE SEQUENCE [LARGE SCALE GENOMIC DNA]</scope>
    <source>
        <strain evidence="1">54008</strain>
    </source>
</reference>
<sequence length="35" mass="3982">MSDQTNSTALVRWTLLPSKSWVGEEIKLLSSLYLN</sequence>
<dbReference type="HOGENOM" id="CLU_3368562_0_0_1"/>
<protein>
    <submittedName>
        <fullName evidence="1">Uncharacterized protein</fullName>
    </submittedName>
</protein>
<dbReference type="Proteomes" id="UP000030676">
    <property type="component" value="Unassembled WGS sequence"/>
</dbReference>
<proteinExistence type="predicted"/>
<reference evidence="1" key="2">
    <citation type="submission" date="2014-03" db="EMBL/GenBank/DDBJ databases">
        <title>The Genome Annotation of Fusarium oxysporum PHW808.</title>
        <authorList>
            <consortium name="The Broad Institute Genomics Platform"/>
            <person name="Ma L.-J."/>
            <person name="Corby-Kistler H."/>
            <person name="Broz K."/>
            <person name="Gale L.R."/>
            <person name="Jonkers W."/>
            <person name="O'Donnell K."/>
            <person name="Ploetz R."/>
            <person name="Steinberg C."/>
            <person name="Schwartz D.C."/>
            <person name="VanEtten H."/>
            <person name="Zhou S."/>
            <person name="Young S.K."/>
            <person name="Zeng Q."/>
            <person name="Gargeya S."/>
            <person name="Fitzgerald M."/>
            <person name="Abouelleil A."/>
            <person name="Alvarado L."/>
            <person name="Chapman S.B."/>
            <person name="Gainer-Dewar J."/>
            <person name="Goldberg J."/>
            <person name="Griggs A."/>
            <person name="Gujja S."/>
            <person name="Hansen M."/>
            <person name="Howarth C."/>
            <person name="Imamovic A."/>
            <person name="Ireland A."/>
            <person name="Larimer J."/>
            <person name="McCowan C."/>
            <person name="Murphy C."/>
            <person name="Pearson M."/>
            <person name="Poon T.W."/>
            <person name="Priest M."/>
            <person name="Roberts A."/>
            <person name="Saif S."/>
            <person name="Shea T."/>
            <person name="Sykes S."/>
            <person name="Wortman J."/>
            <person name="Nusbaum C."/>
            <person name="Birren B."/>
        </authorList>
    </citation>
    <scope>NUCLEOTIDE SEQUENCE</scope>
    <source>
        <strain evidence="1">54008</strain>
    </source>
</reference>
<accession>X0GWW8</accession>